<dbReference type="GeneID" id="27664999"/>
<protein>
    <submittedName>
        <fullName evidence="1">Uncharacterized protein</fullName>
    </submittedName>
</protein>
<sequence length="96" mass="11059">MTEFENVASRNGTTYFDWPEGALGLVQARILRRSVAPNIAGMDIFVERVIKKKVKRSKFITSTVESFWRVAEKKQWQEGRLGGARSERRDWILASV</sequence>
<organism evidence="1 2">
    <name type="scientific">Sporothrix schenckii 1099-18</name>
    <dbReference type="NCBI Taxonomy" id="1397361"/>
    <lineage>
        <taxon>Eukaryota</taxon>
        <taxon>Fungi</taxon>
        <taxon>Dikarya</taxon>
        <taxon>Ascomycota</taxon>
        <taxon>Pezizomycotina</taxon>
        <taxon>Sordariomycetes</taxon>
        <taxon>Sordariomycetidae</taxon>
        <taxon>Ophiostomatales</taxon>
        <taxon>Ophiostomataceae</taxon>
        <taxon>Sporothrix</taxon>
    </lineage>
</organism>
<evidence type="ECO:0000313" key="1">
    <source>
        <dbReference type="EMBL" id="KJR86433.1"/>
    </source>
</evidence>
<dbReference type="KEGG" id="ssck:SPSK_02860"/>
<evidence type="ECO:0000313" key="2">
    <source>
        <dbReference type="Proteomes" id="UP000033710"/>
    </source>
</evidence>
<reference evidence="1 2" key="1">
    <citation type="journal article" date="2014" name="BMC Genomics">
        <title>Comparative genomics of the major fungal agents of human and animal Sporotrichosis: Sporothrix schenckii and Sporothrix brasiliensis.</title>
        <authorList>
            <person name="Teixeira M.M."/>
            <person name="de Almeida L.G."/>
            <person name="Kubitschek-Barreira P."/>
            <person name="Alves F.L."/>
            <person name="Kioshima E.S."/>
            <person name="Abadio A.K."/>
            <person name="Fernandes L."/>
            <person name="Derengowski L.S."/>
            <person name="Ferreira K.S."/>
            <person name="Souza R.C."/>
            <person name="Ruiz J.C."/>
            <person name="de Andrade N.C."/>
            <person name="Paes H.C."/>
            <person name="Nicola A.M."/>
            <person name="Albuquerque P."/>
            <person name="Gerber A.L."/>
            <person name="Martins V.P."/>
            <person name="Peconick L.D."/>
            <person name="Neto A.V."/>
            <person name="Chaucanez C.B."/>
            <person name="Silva P.A."/>
            <person name="Cunha O.L."/>
            <person name="de Oliveira F.F."/>
            <person name="dos Santos T.C."/>
            <person name="Barros A.L."/>
            <person name="Soares M.A."/>
            <person name="de Oliveira L.M."/>
            <person name="Marini M.M."/>
            <person name="Villalobos-Duno H."/>
            <person name="Cunha M.M."/>
            <person name="de Hoog S."/>
            <person name="da Silveira J.F."/>
            <person name="Henrissat B."/>
            <person name="Nino-Vega G.A."/>
            <person name="Cisalpino P.S."/>
            <person name="Mora-Montes H.M."/>
            <person name="Almeida S.R."/>
            <person name="Stajich J.E."/>
            <person name="Lopes-Bezerra L.M."/>
            <person name="Vasconcelos A.T."/>
            <person name="Felipe M.S."/>
        </authorList>
    </citation>
    <scope>NUCLEOTIDE SEQUENCE [LARGE SCALE GENOMIC DNA]</scope>
    <source>
        <strain evidence="1 2">1099-18</strain>
    </source>
</reference>
<dbReference type="EMBL" id="AXCR01000006">
    <property type="protein sequence ID" value="KJR86433.1"/>
    <property type="molecule type" value="Genomic_DNA"/>
</dbReference>
<dbReference type="VEuPathDB" id="FungiDB:SPSK_02860"/>
<reference evidence="1 2" key="2">
    <citation type="journal article" date="2015" name="Eukaryot. Cell">
        <title>Asexual propagation of a virulent clone complex in a human and feline outbreak of sporotrichosis.</title>
        <authorList>
            <person name="Teixeira Mde M."/>
            <person name="Rodrigues A.M."/>
            <person name="Tsui C.K."/>
            <person name="de Almeida L.G."/>
            <person name="Van Diepeningen A.D."/>
            <person name="van den Ende B.G."/>
            <person name="Fernandes G.F."/>
            <person name="Kano R."/>
            <person name="Hamelin R.C."/>
            <person name="Lopes-Bezerra L.M."/>
            <person name="Vasconcelos A.T."/>
            <person name="de Hoog S."/>
            <person name="de Camargo Z.P."/>
            <person name="Felipe M.S."/>
        </authorList>
    </citation>
    <scope>NUCLEOTIDE SEQUENCE [LARGE SCALE GENOMIC DNA]</scope>
    <source>
        <strain evidence="1 2">1099-18</strain>
    </source>
</reference>
<dbReference type="Proteomes" id="UP000033710">
    <property type="component" value="Unassembled WGS sequence"/>
</dbReference>
<proteinExistence type="predicted"/>
<dbReference type="AlphaFoldDB" id="A0A0F2M9S2"/>
<dbReference type="RefSeq" id="XP_016589109.1">
    <property type="nucleotide sequence ID" value="XM_016729722.1"/>
</dbReference>
<gene>
    <name evidence="1" type="ORF">SPSK_02860</name>
</gene>
<name>A0A0F2M9S2_SPOSC</name>
<comment type="caution">
    <text evidence="1">The sequence shown here is derived from an EMBL/GenBank/DDBJ whole genome shotgun (WGS) entry which is preliminary data.</text>
</comment>
<accession>A0A0F2M9S2</accession>